<feature type="region of interest" description="Disordered" evidence="1">
    <location>
        <begin position="30"/>
        <end position="73"/>
    </location>
</feature>
<keyword evidence="3" id="KW-1185">Reference proteome</keyword>
<dbReference type="Proteomes" id="UP000030745">
    <property type="component" value="Unassembled WGS sequence"/>
</dbReference>
<feature type="compositionally biased region" description="Basic and acidic residues" evidence="1">
    <location>
        <begin position="35"/>
        <end position="62"/>
    </location>
</feature>
<name>A0A067BWP6_SAPPC</name>
<sequence>ECDADGHGPRNQPTKTVTYFAGLRGAPSGFATSKYAEEKGAEDDGKTNDDEQDEAKASDAKETPAILSYTFEL</sequence>
<reference evidence="2 3" key="1">
    <citation type="journal article" date="2013" name="PLoS Genet.">
        <title>Distinctive expansion of potential virulence genes in the genome of the oomycete fish pathogen Saprolegnia parasitica.</title>
        <authorList>
            <person name="Jiang R.H."/>
            <person name="de Bruijn I."/>
            <person name="Haas B.J."/>
            <person name="Belmonte R."/>
            <person name="Lobach L."/>
            <person name="Christie J."/>
            <person name="van den Ackerveken G."/>
            <person name="Bottin A."/>
            <person name="Bulone V."/>
            <person name="Diaz-Moreno S.M."/>
            <person name="Dumas B."/>
            <person name="Fan L."/>
            <person name="Gaulin E."/>
            <person name="Govers F."/>
            <person name="Grenville-Briggs L.J."/>
            <person name="Horner N.R."/>
            <person name="Levin J.Z."/>
            <person name="Mammella M."/>
            <person name="Meijer H.J."/>
            <person name="Morris P."/>
            <person name="Nusbaum C."/>
            <person name="Oome S."/>
            <person name="Phillips A.J."/>
            <person name="van Rooyen D."/>
            <person name="Rzeszutek E."/>
            <person name="Saraiva M."/>
            <person name="Secombes C.J."/>
            <person name="Seidl M.F."/>
            <person name="Snel B."/>
            <person name="Stassen J.H."/>
            <person name="Sykes S."/>
            <person name="Tripathy S."/>
            <person name="van den Berg H."/>
            <person name="Vega-Arreguin J.C."/>
            <person name="Wawra S."/>
            <person name="Young S.K."/>
            <person name="Zeng Q."/>
            <person name="Dieguez-Uribeondo J."/>
            <person name="Russ C."/>
            <person name="Tyler B.M."/>
            <person name="van West P."/>
        </authorList>
    </citation>
    <scope>NUCLEOTIDE SEQUENCE [LARGE SCALE GENOMIC DNA]</scope>
    <source>
        <strain evidence="2 3">CBS 223.65</strain>
    </source>
</reference>
<accession>A0A067BWP6</accession>
<dbReference type="EMBL" id="KK583405">
    <property type="protein sequence ID" value="KDO18696.1"/>
    <property type="molecule type" value="Genomic_DNA"/>
</dbReference>
<gene>
    <name evidence="2" type="ORF">SPRG_15983</name>
</gene>
<evidence type="ECO:0000256" key="1">
    <source>
        <dbReference type="SAM" id="MobiDB-lite"/>
    </source>
</evidence>
<evidence type="ECO:0000313" key="3">
    <source>
        <dbReference type="Proteomes" id="UP000030745"/>
    </source>
</evidence>
<evidence type="ECO:0000313" key="2">
    <source>
        <dbReference type="EMBL" id="KDO18696.1"/>
    </source>
</evidence>
<dbReference type="KEGG" id="spar:SPRG_15983"/>
<dbReference type="GeneID" id="24137652"/>
<protein>
    <submittedName>
        <fullName evidence="2">Uncharacterized protein</fullName>
    </submittedName>
</protein>
<dbReference type="RefSeq" id="XP_012210606.1">
    <property type="nucleotide sequence ID" value="XM_012355216.1"/>
</dbReference>
<dbReference type="VEuPathDB" id="FungiDB:SPRG_15983"/>
<feature type="non-terminal residue" evidence="2">
    <location>
        <position position="1"/>
    </location>
</feature>
<dbReference type="AlphaFoldDB" id="A0A067BWP6"/>
<proteinExistence type="predicted"/>
<dbReference type="STRING" id="695850.A0A067BWP6"/>
<organism evidence="2 3">
    <name type="scientific">Saprolegnia parasitica (strain CBS 223.65)</name>
    <dbReference type="NCBI Taxonomy" id="695850"/>
    <lineage>
        <taxon>Eukaryota</taxon>
        <taxon>Sar</taxon>
        <taxon>Stramenopiles</taxon>
        <taxon>Oomycota</taxon>
        <taxon>Saprolegniomycetes</taxon>
        <taxon>Saprolegniales</taxon>
        <taxon>Saprolegniaceae</taxon>
        <taxon>Saprolegnia</taxon>
    </lineage>
</organism>